<evidence type="ECO:0000256" key="1">
    <source>
        <dbReference type="ARBA" id="ARBA00022475"/>
    </source>
</evidence>
<feature type="signal peptide" evidence="7">
    <location>
        <begin position="1"/>
        <end position="19"/>
    </location>
</feature>
<keyword evidence="5" id="KW-0449">Lipoprotein</keyword>
<evidence type="ECO:0000256" key="7">
    <source>
        <dbReference type="SAM" id="SignalP"/>
    </source>
</evidence>
<feature type="compositionally biased region" description="Low complexity" evidence="6">
    <location>
        <begin position="24"/>
        <end position="51"/>
    </location>
</feature>
<organism evidence="8 9">
    <name type="scientific">Cohnella zeiphila</name>
    <dbReference type="NCBI Taxonomy" id="2761120"/>
    <lineage>
        <taxon>Bacteria</taxon>
        <taxon>Bacillati</taxon>
        <taxon>Bacillota</taxon>
        <taxon>Bacilli</taxon>
        <taxon>Bacillales</taxon>
        <taxon>Paenibacillaceae</taxon>
        <taxon>Cohnella</taxon>
    </lineage>
</organism>
<accession>A0A7X0SLW4</accession>
<dbReference type="EMBL" id="JACJVO010000020">
    <property type="protein sequence ID" value="MBB6732418.1"/>
    <property type="molecule type" value="Genomic_DNA"/>
</dbReference>
<gene>
    <name evidence="8" type="ORF">H7C18_15970</name>
</gene>
<dbReference type="SUPFAM" id="SSF53850">
    <property type="entry name" value="Periplasmic binding protein-like II"/>
    <property type="match status" value="1"/>
</dbReference>
<evidence type="ECO:0000256" key="2">
    <source>
        <dbReference type="ARBA" id="ARBA00022729"/>
    </source>
</evidence>
<dbReference type="AlphaFoldDB" id="A0A7X0SLW4"/>
<reference evidence="8 9" key="1">
    <citation type="submission" date="2020-08" db="EMBL/GenBank/DDBJ databases">
        <title>Cohnella phylogeny.</title>
        <authorList>
            <person name="Dunlap C."/>
        </authorList>
    </citation>
    <scope>NUCLEOTIDE SEQUENCE [LARGE SCALE GENOMIC DNA]</scope>
    <source>
        <strain evidence="8 9">CBP 2801</strain>
    </source>
</reference>
<evidence type="ECO:0000256" key="6">
    <source>
        <dbReference type="SAM" id="MobiDB-lite"/>
    </source>
</evidence>
<keyword evidence="2 7" id="KW-0732">Signal</keyword>
<feature type="region of interest" description="Disordered" evidence="6">
    <location>
        <begin position="24"/>
        <end position="53"/>
    </location>
</feature>
<sequence>MKTYAGLALTPILTAALLAACGGNSNNGEPSSGANASPSASPSAAPSSSGSVQEASALPSKTFKALLDNNATFPYSKDWPIWKWIKDKTGVTLDVQTPSGKLSDSLNLAVASNAMPDLMYMPNRQESNKFGQQGALVDILKYVDEMPNLKAWMEKYPDEAKAALSADGKMYMFPNQGFGETNRMIWMYRKDVFDKEGIQVPTTYDELYQALKTLKAKYPDSYPLSIRYGQIPDEMNMNMTVNFGTGEGAYYDFDKKEWRYGPIEDNYKAMVETWKKFYDDGLIPPDFLSLQTKQWQDMMSTGKSFVTIDYISRIDFFNNAMQQENPDFNMQFLPPPAGIPGGKQLNPYFHYLEGGLTVASTSKQIDDIMKYMDFFYSEEGRTLASWGVEGESYEKSGDTLKFLPKYTDITETRKETGLQTSGTYTWIDFDSDLSLFSESLKNAYTEATKYDPPAMQPRPAFTEQENEVISLTGQAIKKHRDESFAKFVTGSRSLSEWDKYVEEMKNLGVDKLLDTYKTAYDRVQKVELNVK</sequence>
<dbReference type="Proteomes" id="UP000564644">
    <property type="component" value="Unassembled WGS sequence"/>
</dbReference>
<feature type="chain" id="PRO_5039556057" evidence="7">
    <location>
        <begin position="20"/>
        <end position="531"/>
    </location>
</feature>
<dbReference type="PANTHER" id="PTHR43649">
    <property type="entry name" value="ARABINOSE-BINDING PROTEIN-RELATED"/>
    <property type="match status" value="1"/>
</dbReference>
<dbReference type="PROSITE" id="PS51257">
    <property type="entry name" value="PROKAR_LIPOPROTEIN"/>
    <property type="match status" value="1"/>
</dbReference>
<proteinExistence type="predicted"/>
<protein>
    <submittedName>
        <fullName evidence="8">Extracellular solute-binding protein</fullName>
    </submittedName>
</protein>
<name>A0A7X0SLW4_9BACL</name>
<keyword evidence="3" id="KW-0472">Membrane</keyword>
<evidence type="ECO:0000313" key="9">
    <source>
        <dbReference type="Proteomes" id="UP000564644"/>
    </source>
</evidence>
<evidence type="ECO:0000256" key="3">
    <source>
        <dbReference type="ARBA" id="ARBA00023136"/>
    </source>
</evidence>
<dbReference type="Pfam" id="PF01547">
    <property type="entry name" value="SBP_bac_1"/>
    <property type="match status" value="1"/>
</dbReference>
<keyword evidence="1" id="KW-1003">Cell membrane</keyword>
<evidence type="ECO:0000256" key="5">
    <source>
        <dbReference type="ARBA" id="ARBA00023288"/>
    </source>
</evidence>
<comment type="caution">
    <text evidence="8">The sequence shown here is derived from an EMBL/GenBank/DDBJ whole genome shotgun (WGS) entry which is preliminary data.</text>
</comment>
<dbReference type="Gene3D" id="3.40.190.10">
    <property type="entry name" value="Periplasmic binding protein-like II"/>
    <property type="match status" value="2"/>
</dbReference>
<dbReference type="PANTHER" id="PTHR43649:SF33">
    <property type="entry name" value="POLYGALACTURONAN_RHAMNOGALACTURONAN-BINDING PROTEIN YTCQ"/>
    <property type="match status" value="1"/>
</dbReference>
<evidence type="ECO:0000256" key="4">
    <source>
        <dbReference type="ARBA" id="ARBA00023139"/>
    </source>
</evidence>
<keyword evidence="4" id="KW-0564">Palmitate</keyword>
<evidence type="ECO:0000313" key="8">
    <source>
        <dbReference type="EMBL" id="MBB6732418.1"/>
    </source>
</evidence>
<dbReference type="InterPro" id="IPR050490">
    <property type="entry name" value="Bact_solute-bd_prot1"/>
</dbReference>
<dbReference type="InterPro" id="IPR006059">
    <property type="entry name" value="SBP"/>
</dbReference>
<keyword evidence="9" id="KW-1185">Reference proteome</keyword>